<proteinExistence type="predicted"/>
<dbReference type="InterPro" id="IPR011146">
    <property type="entry name" value="HIT-like"/>
</dbReference>
<dbReference type="SUPFAM" id="SSF54197">
    <property type="entry name" value="HIT-like"/>
    <property type="match status" value="1"/>
</dbReference>
<sequence length="134" mass="15066">MLDCIFCKIVNKEIPNYTVYEDDFVLAFLDIFPHAQGHTVVIPKKHYDNFLSLTNDEAKLLITGVQNAMQKIQTTLNPDGFNVGWNENPAGGQVVPHLHVHIFPRYQGDGGSSVHSIIKNSGNKTPKEVFELFK</sequence>
<dbReference type="CDD" id="cd01277">
    <property type="entry name" value="HINT_subgroup"/>
    <property type="match status" value="1"/>
</dbReference>
<organism evidence="5 6">
    <name type="scientific">Candidatus Magasanikbacteria bacterium GW2011_GWA2_37_8</name>
    <dbReference type="NCBI Taxonomy" id="1619036"/>
    <lineage>
        <taxon>Bacteria</taxon>
        <taxon>Candidatus Magasanikiibacteriota</taxon>
    </lineage>
</organism>
<evidence type="ECO:0000313" key="6">
    <source>
        <dbReference type="Proteomes" id="UP000034333"/>
    </source>
</evidence>
<dbReference type="PANTHER" id="PTHR46648:SF1">
    <property type="entry name" value="ADENOSINE 5'-MONOPHOSPHORAMIDASE HNT1"/>
    <property type="match status" value="1"/>
</dbReference>
<dbReference type="InterPro" id="IPR001310">
    <property type="entry name" value="Histidine_triad_HIT"/>
</dbReference>
<evidence type="ECO:0000259" key="4">
    <source>
        <dbReference type="PROSITE" id="PS51084"/>
    </source>
</evidence>
<dbReference type="InterPro" id="IPR036265">
    <property type="entry name" value="HIT-like_sf"/>
</dbReference>
<name>A0A0G0HCX4_9BACT</name>
<dbReference type="AlphaFoldDB" id="A0A0G0HCX4"/>
<feature type="active site" description="Tele-AMP-histidine intermediate" evidence="1">
    <location>
        <position position="99"/>
    </location>
</feature>
<dbReference type="STRING" id="1619036.US58_C0024G0013"/>
<evidence type="ECO:0000313" key="5">
    <source>
        <dbReference type="EMBL" id="KKQ40042.1"/>
    </source>
</evidence>
<dbReference type="PROSITE" id="PS00892">
    <property type="entry name" value="HIT_1"/>
    <property type="match status" value="1"/>
</dbReference>
<dbReference type="GO" id="GO:0009117">
    <property type="term" value="P:nucleotide metabolic process"/>
    <property type="evidence" value="ECO:0007669"/>
    <property type="project" value="TreeGrafter"/>
</dbReference>
<protein>
    <submittedName>
        <fullName evidence="5">Histidine triad (HIT) protein</fullName>
    </submittedName>
</protein>
<dbReference type="PROSITE" id="PS51084">
    <property type="entry name" value="HIT_2"/>
    <property type="match status" value="1"/>
</dbReference>
<dbReference type="GO" id="GO:0003824">
    <property type="term" value="F:catalytic activity"/>
    <property type="evidence" value="ECO:0007669"/>
    <property type="project" value="InterPro"/>
</dbReference>
<accession>A0A0G0HCX4</accession>
<feature type="domain" description="HIT" evidence="4">
    <location>
        <begin position="5"/>
        <end position="112"/>
    </location>
</feature>
<feature type="short sequence motif" description="Histidine triad motif" evidence="2 3">
    <location>
        <begin position="97"/>
        <end position="101"/>
    </location>
</feature>
<dbReference type="PRINTS" id="PR00332">
    <property type="entry name" value="HISTRIAD"/>
</dbReference>
<dbReference type="Pfam" id="PF01230">
    <property type="entry name" value="HIT"/>
    <property type="match status" value="1"/>
</dbReference>
<dbReference type="EMBL" id="LBTN01000024">
    <property type="protein sequence ID" value="KKQ40042.1"/>
    <property type="molecule type" value="Genomic_DNA"/>
</dbReference>
<dbReference type="PANTHER" id="PTHR46648">
    <property type="entry name" value="HIT FAMILY PROTEIN 1"/>
    <property type="match status" value="1"/>
</dbReference>
<dbReference type="Gene3D" id="3.30.428.10">
    <property type="entry name" value="HIT-like"/>
    <property type="match status" value="1"/>
</dbReference>
<evidence type="ECO:0000256" key="2">
    <source>
        <dbReference type="PIRSR" id="PIRSR601310-3"/>
    </source>
</evidence>
<gene>
    <name evidence="5" type="ORF">US58_C0024G0013</name>
</gene>
<evidence type="ECO:0000256" key="3">
    <source>
        <dbReference type="PROSITE-ProRule" id="PRU00464"/>
    </source>
</evidence>
<dbReference type="Proteomes" id="UP000034333">
    <property type="component" value="Unassembled WGS sequence"/>
</dbReference>
<reference evidence="5 6" key="1">
    <citation type="journal article" date="2015" name="Nature">
        <title>rRNA introns, odd ribosomes, and small enigmatic genomes across a large radiation of phyla.</title>
        <authorList>
            <person name="Brown C.T."/>
            <person name="Hug L.A."/>
            <person name="Thomas B.C."/>
            <person name="Sharon I."/>
            <person name="Castelle C.J."/>
            <person name="Singh A."/>
            <person name="Wilkins M.J."/>
            <person name="Williams K.H."/>
            <person name="Banfield J.F."/>
        </authorList>
    </citation>
    <scope>NUCLEOTIDE SEQUENCE [LARGE SCALE GENOMIC DNA]</scope>
</reference>
<evidence type="ECO:0000256" key="1">
    <source>
        <dbReference type="PIRSR" id="PIRSR601310-1"/>
    </source>
</evidence>
<dbReference type="InterPro" id="IPR019808">
    <property type="entry name" value="Histidine_triad_CS"/>
</dbReference>
<dbReference type="InterPro" id="IPR039384">
    <property type="entry name" value="HINT"/>
</dbReference>
<comment type="caution">
    <text evidence="5">The sequence shown here is derived from an EMBL/GenBank/DDBJ whole genome shotgun (WGS) entry which is preliminary data.</text>
</comment>